<sequence length="36" mass="3882">MAFEITGINGTSEGKKSAVGNMEYTMAVFIDLKKKA</sequence>
<name>A0A0E9Q974_ANGAN</name>
<evidence type="ECO:0000313" key="1">
    <source>
        <dbReference type="EMBL" id="JAH12875.1"/>
    </source>
</evidence>
<dbReference type="AlphaFoldDB" id="A0A0E9Q974"/>
<reference evidence="1" key="1">
    <citation type="submission" date="2014-11" db="EMBL/GenBank/DDBJ databases">
        <authorList>
            <person name="Amaro Gonzalez C."/>
        </authorList>
    </citation>
    <scope>NUCLEOTIDE SEQUENCE</scope>
</reference>
<protein>
    <submittedName>
        <fullName evidence="1">Uncharacterized protein</fullName>
    </submittedName>
</protein>
<accession>A0A0E9Q974</accession>
<reference evidence="1" key="2">
    <citation type="journal article" date="2015" name="Fish Shellfish Immunol.">
        <title>Early steps in the European eel (Anguilla anguilla)-Vibrio vulnificus interaction in the gills: Role of the RtxA13 toxin.</title>
        <authorList>
            <person name="Callol A."/>
            <person name="Pajuelo D."/>
            <person name="Ebbesson L."/>
            <person name="Teles M."/>
            <person name="MacKenzie S."/>
            <person name="Amaro C."/>
        </authorList>
    </citation>
    <scope>NUCLEOTIDE SEQUENCE</scope>
</reference>
<dbReference type="EMBL" id="GBXM01095702">
    <property type="protein sequence ID" value="JAH12875.1"/>
    <property type="molecule type" value="Transcribed_RNA"/>
</dbReference>
<organism evidence="1">
    <name type="scientific">Anguilla anguilla</name>
    <name type="common">European freshwater eel</name>
    <name type="synonym">Muraena anguilla</name>
    <dbReference type="NCBI Taxonomy" id="7936"/>
    <lineage>
        <taxon>Eukaryota</taxon>
        <taxon>Metazoa</taxon>
        <taxon>Chordata</taxon>
        <taxon>Craniata</taxon>
        <taxon>Vertebrata</taxon>
        <taxon>Euteleostomi</taxon>
        <taxon>Actinopterygii</taxon>
        <taxon>Neopterygii</taxon>
        <taxon>Teleostei</taxon>
        <taxon>Anguilliformes</taxon>
        <taxon>Anguillidae</taxon>
        <taxon>Anguilla</taxon>
    </lineage>
</organism>
<proteinExistence type="predicted"/>